<evidence type="ECO:0000313" key="2">
    <source>
        <dbReference type="EMBL" id="KAF4952535.1"/>
    </source>
</evidence>
<feature type="region of interest" description="Disordered" evidence="1">
    <location>
        <begin position="492"/>
        <end position="583"/>
    </location>
</feature>
<proteinExistence type="predicted"/>
<dbReference type="OrthoDB" id="2684236at2759"/>
<dbReference type="AlphaFoldDB" id="A0A8H4WWF0"/>
<dbReference type="InterPro" id="IPR009836">
    <property type="entry name" value="GRDP-like"/>
</dbReference>
<dbReference type="EMBL" id="JABEXW010000875">
    <property type="protein sequence ID" value="KAF4952535.1"/>
    <property type="molecule type" value="Genomic_DNA"/>
</dbReference>
<evidence type="ECO:0000256" key="1">
    <source>
        <dbReference type="SAM" id="MobiDB-lite"/>
    </source>
</evidence>
<reference evidence="2" key="2">
    <citation type="submission" date="2020-05" db="EMBL/GenBank/DDBJ databases">
        <authorList>
            <person name="Kim H.-S."/>
            <person name="Proctor R.H."/>
            <person name="Brown D.W."/>
        </authorList>
    </citation>
    <scope>NUCLEOTIDE SEQUENCE</scope>
    <source>
        <strain evidence="2">NRRL 20472</strain>
    </source>
</reference>
<keyword evidence="3" id="KW-1185">Reference proteome</keyword>
<organism evidence="2 3">
    <name type="scientific">Fusarium sarcochroum</name>
    <dbReference type="NCBI Taxonomy" id="1208366"/>
    <lineage>
        <taxon>Eukaryota</taxon>
        <taxon>Fungi</taxon>
        <taxon>Dikarya</taxon>
        <taxon>Ascomycota</taxon>
        <taxon>Pezizomycotina</taxon>
        <taxon>Sordariomycetes</taxon>
        <taxon>Hypocreomycetidae</taxon>
        <taxon>Hypocreales</taxon>
        <taxon>Nectriaceae</taxon>
        <taxon>Fusarium</taxon>
        <taxon>Fusarium lateritium species complex</taxon>
    </lineage>
</organism>
<dbReference type="PANTHER" id="PTHR34365:SF7">
    <property type="entry name" value="GLYCINE-RICH DOMAIN-CONTAINING PROTEIN 1"/>
    <property type="match status" value="1"/>
</dbReference>
<comment type="caution">
    <text evidence="2">The sequence shown here is derived from an EMBL/GenBank/DDBJ whole genome shotgun (WGS) entry which is preliminary data.</text>
</comment>
<dbReference type="Proteomes" id="UP000622797">
    <property type="component" value="Unassembled WGS sequence"/>
</dbReference>
<gene>
    <name evidence="2" type="ORF">FSARC_12612</name>
</gene>
<name>A0A8H4WWF0_9HYPO</name>
<feature type="region of interest" description="Disordered" evidence="1">
    <location>
        <begin position="396"/>
        <end position="424"/>
    </location>
</feature>
<feature type="compositionally biased region" description="Polar residues" evidence="1">
    <location>
        <begin position="564"/>
        <end position="574"/>
    </location>
</feature>
<accession>A0A8H4WWF0</accession>
<evidence type="ECO:0000313" key="3">
    <source>
        <dbReference type="Proteomes" id="UP000622797"/>
    </source>
</evidence>
<protein>
    <submittedName>
        <fullName evidence="2">Uncharacterized protein</fullName>
    </submittedName>
</protein>
<sequence>MMFRCKRMRSLADQMFKTCVKEESVILHCHLLEHFVSAKAKVDIWAERNLIATDVAWNVYINLGIHRFKQWVQASYDNTVDLDSHIPPLDVLLVWHAFLQAPEKWDAFAIETRIDFARWNPVALFRALHNDRPGEFKLQDDSLVIVDDMYDCHDVRSLMDTSLAYIYSTRPNKETQAWVQTYMDKKVTHTIQTPQGSFTFDYDFHQVIRLQLDLAERILKFSWHRMYVSPVENRQGFEFAIKRYSKFLAVAQLKVYHSLRVSMDTETLSLTSPDIDLVWRTHMLAPGEYLEFCVENNNFEGLSLTTPRPPESHEAADNAFDFVYWVVFRERYELCLCWPCVDGRRPDVQGSCHLKRPTQSAIRTQLSEEMDRRRAAAVSIPLEFASKQCRKCGLHPRKHCGQRDTAENTEAEPSTLRRPVVDRVPTPASSIRVAPLIGDDSPPALPFAMLQMSPHRSEILAQTPLQDHFPPPPVAAPAPLEPAPRAKDLELHNDSRSRSTTPGLTIGSTQSGGSYDDDGPGNDTLERPSAWEPPQNWHSIPSAGRGLTRHINNRNANAMRDNTEGSSSVRQLTSPDPGAWLAS</sequence>
<dbReference type="PANTHER" id="PTHR34365">
    <property type="entry name" value="ENOLASE (DUF1399)"/>
    <property type="match status" value="1"/>
</dbReference>
<reference evidence="2" key="1">
    <citation type="journal article" date="2020" name="BMC Genomics">
        <title>Correction to: Identification and distribution of gene clusters required for synthesis of sphingolipid metabolism inhibitors in diverse species of the filamentous fungus Fusarium.</title>
        <authorList>
            <person name="Kim H.S."/>
            <person name="Lohmar J.M."/>
            <person name="Busman M."/>
            <person name="Brown D.W."/>
            <person name="Naumann T.A."/>
            <person name="Divon H.H."/>
            <person name="Lysoe E."/>
            <person name="Uhlig S."/>
            <person name="Proctor R.H."/>
        </authorList>
    </citation>
    <scope>NUCLEOTIDE SEQUENCE</scope>
    <source>
        <strain evidence="2">NRRL 20472</strain>
    </source>
</reference>
<feature type="compositionally biased region" description="Polar residues" evidence="1">
    <location>
        <begin position="498"/>
        <end position="513"/>
    </location>
</feature>